<evidence type="ECO:0000313" key="2">
    <source>
        <dbReference type="Proteomes" id="UP001458415"/>
    </source>
</evidence>
<gene>
    <name evidence="1" type="ORF">ABT317_46070</name>
</gene>
<dbReference type="Proteomes" id="UP001458415">
    <property type="component" value="Unassembled WGS sequence"/>
</dbReference>
<dbReference type="EMBL" id="JBEPCU010001664">
    <property type="protein sequence ID" value="MER6984128.1"/>
    <property type="molecule type" value="Genomic_DNA"/>
</dbReference>
<protein>
    <submittedName>
        <fullName evidence="1">Uncharacterized protein</fullName>
    </submittedName>
</protein>
<accession>A0ABV1WIV0</accession>
<evidence type="ECO:0000313" key="1">
    <source>
        <dbReference type="EMBL" id="MER6984128.1"/>
    </source>
</evidence>
<organism evidence="1 2">
    <name type="scientific">Streptomyces carpinensis</name>
    <dbReference type="NCBI Taxonomy" id="66369"/>
    <lineage>
        <taxon>Bacteria</taxon>
        <taxon>Bacillati</taxon>
        <taxon>Actinomycetota</taxon>
        <taxon>Actinomycetes</taxon>
        <taxon>Kitasatosporales</taxon>
        <taxon>Streptomycetaceae</taxon>
        <taxon>Streptomyces</taxon>
    </lineage>
</organism>
<name>A0ABV1WIV0_9ACTN</name>
<reference evidence="1 2" key="1">
    <citation type="submission" date="2024-06" db="EMBL/GenBank/DDBJ databases">
        <title>The Natural Products Discovery Center: Release of the First 8490 Sequenced Strains for Exploring Actinobacteria Biosynthetic Diversity.</title>
        <authorList>
            <person name="Kalkreuter E."/>
            <person name="Kautsar S.A."/>
            <person name="Yang D."/>
            <person name="Bader C.D."/>
            <person name="Teijaro C.N."/>
            <person name="Fluegel L."/>
            <person name="Davis C.M."/>
            <person name="Simpson J.R."/>
            <person name="Lauterbach L."/>
            <person name="Steele A.D."/>
            <person name="Gui C."/>
            <person name="Meng S."/>
            <person name="Li G."/>
            <person name="Viehrig K."/>
            <person name="Ye F."/>
            <person name="Su P."/>
            <person name="Kiefer A.F."/>
            <person name="Nichols A."/>
            <person name="Cepeda A.J."/>
            <person name="Yan W."/>
            <person name="Fan B."/>
            <person name="Jiang Y."/>
            <person name="Adhikari A."/>
            <person name="Zheng C.-J."/>
            <person name="Schuster L."/>
            <person name="Cowan T.M."/>
            <person name="Smanski M.J."/>
            <person name="Chevrette M.G."/>
            <person name="De Carvalho L.P.S."/>
            <person name="Shen B."/>
        </authorList>
    </citation>
    <scope>NUCLEOTIDE SEQUENCE [LARGE SCALE GENOMIC DNA]</scope>
    <source>
        <strain evidence="1 2">NPDC000634</strain>
    </source>
</reference>
<proteinExistence type="predicted"/>
<keyword evidence="2" id="KW-1185">Reference proteome</keyword>
<feature type="non-terminal residue" evidence="1">
    <location>
        <position position="1"/>
    </location>
</feature>
<sequence length="123" mass="13646">RQRAALYLAEWTEGRGLNITKPTSAVSLMLSARLRKELRRRLLTLAVRKIPTLTPFMVGAAIGALLNHYDTTRLTQAIRADLRAPGPLARAAHAGVGCRLLSHRRSVYVLVFSPCCRREDRGA</sequence>
<comment type="caution">
    <text evidence="1">The sequence shown here is derived from an EMBL/GenBank/DDBJ whole genome shotgun (WGS) entry which is preliminary data.</text>
</comment>